<gene>
    <name evidence="2" type="ORF">DL237_10630</name>
</gene>
<protein>
    <recommendedName>
        <fullName evidence="4">DUF3299 domain-containing protein</fullName>
    </recommendedName>
</protein>
<evidence type="ECO:0008006" key="4">
    <source>
        <dbReference type="Google" id="ProtNLM"/>
    </source>
</evidence>
<organism evidence="2 3">
    <name type="scientific">Pseudooceanicola sediminis</name>
    <dbReference type="NCBI Taxonomy" id="2211117"/>
    <lineage>
        <taxon>Bacteria</taxon>
        <taxon>Pseudomonadati</taxon>
        <taxon>Pseudomonadota</taxon>
        <taxon>Alphaproteobacteria</taxon>
        <taxon>Rhodobacterales</taxon>
        <taxon>Paracoccaceae</taxon>
        <taxon>Pseudooceanicola</taxon>
    </lineage>
</organism>
<keyword evidence="3" id="KW-1185">Reference proteome</keyword>
<dbReference type="EMBL" id="QWJJ01000008">
    <property type="protein sequence ID" value="RII38704.1"/>
    <property type="molecule type" value="Genomic_DNA"/>
</dbReference>
<keyword evidence="1" id="KW-0732">Signal</keyword>
<dbReference type="RefSeq" id="WP_119399049.1">
    <property type="nucleotide sequence ID" value="NZ_QWJJ01000008.1"/>
</dbReference>
<reference evidence="2 3" key="1">
    <citation type="submission" date="2018-08" db="EMBL/GenBank/DDBJ databases">
        <title>Pseudooceanicola sediminis CY03 in the family Rhodobacteracea.</title>
        <authorList>
            <person name="Zhang Y.-J."/>
        </authorList>
    </citation>
    <scope>NUCLEOTIDE SEQUENCE [LARGE SCALE GENOMIC DNA]</scope>
    <source>
        <strain evidence="2 3">CY03</strain>
    </source>
</reference>
<comment type="caution">
    <text evidence="2">The sequence shown here is derived from an EMBL/GenBank/DDBJ whole genome shotgun (WGS) entry which is preliminary data.</text>
</comment>
<evidence type="ECO:0000256" key="1">
    <source>
        <dbReference type="SAM" id="SignalP"/>
    </source>
</evidence>
<evidence type="ECO:0000313" key="3">
    <source>
        <dbReference type="Proteomes" id="UP000265848"/>
    </source>
</evidence>
<evidence type="ECO:0000313" key="2">
    <source>
        <dbReference type="EMBL" id="RII38704.1"/>
    </source>
</evidence>
<accession>A0A399J0E5</accession>
<dbReference type="Proteomes" id="UP000265848">
    <property type="component" value="Unassembled WGS sequence"/>
</dbReference>
<proteinExistence type="predicted"/>
<dbReference type="AlphaFoldDB" id="A0A399J0E5"/>
<feature type="signal peptide" evidence="1">
    <location>
        <begin position="1"/>
        <end position="22"/>
    </location>
</feature>
<dbReference type="OrthoDB" id="2583024at2"/>
<sequence length="140" mass="15652">MLTRRNLVLAALAVPVASRVWAERAAPMKPRDLYARGGAFTDKARALDGQKVRFEGFMAPPLKADAAFFVLTQRPMAVCPFCESEAEWPDDILAVYIRRRLDVSPFNVRIEASGRLELGRYTDPETGFLSMVRLVDATYG</sequence>
<name>A0A399J0E5_9RHOB</name>
<feature type="chain" id="PRO_5017345411" description="DUF3299 domain-containing protein" evidence="1">
    <location>
        <begin position="23"/>
        <end position="140"/>
    </location>
</feature>